<dbReference type="OrthoDB" id="646694at2"/>
<dbReference type="RefSeq" id="WP_098142821.1">
    <property type="nucleotide sequence ID" value="NZ_CP100814.1"/>
</dbReference>
<dbReference type="CDD" id="cd08438">
    <property type="entry name" value="PBP2_CidR"/>
    <property type="match status" value="1"/>
</dbReference>
<evidence type="ECO:0000256" key="4">
    <source>
        <dbReference type="ARBA" id="ARBA00023163"/>
    </source>
</evidence>
<evidence type="ECO:0000259" key="5">
    <source>
        <dbReference type="PROSITE" id="PS50931"/>
    </source>
</evidence>
<organism evidence="6 7">
    <name type="scientific">Edwardsiella tarda</name>
    <dbReference type="NCBI Taxonomy" id="636"/>
    <lineage>
        <taxon>Bacteria</taxon>
        <taxon>Pseudomonadati</taxon>
        <taxon>Pseudomonadota</taxon>
        <taxon>Gammaproteobacteria</taxon>
        <taxon>Enterobacterales</taxon>
        <taxon>Hafniaceae</taxon>
        <taxon>Edwardsiella</taxon>
    </lineage>
</organism>
<dbReference type="FunFam" id="1.10.10.10:FF:000001">
    <property type="entry name" value="LysR family transcriptional regulator"/>
    <property type="match status" value="1"/>
</dbReference>
<dbReference type="Proteomes" id="UP000219788">
    <property type="component" value="Unassembled WGS sequence"/>
</dbReference>
<accession>A0A2A7TZF4</accession>
<gene>
    <name evidence="6" type="ORF">CRM76_05840</name>
</gene>
<dbReference type="AlphaFoldDB" id="A0A2A7TZF4"/>
<dbReference type="InterPro" id="IPR000847">
    <property type="entry name" value="LysR_HTH_N"/>
</dbReference>
<dbReference type="PANTHER" id="PTHR30419:SF8">
    <property type="entry name" value="NITROGEN ASSIMILATION TRANSCRIPTIONAL ACTIVATOR-RELATED"/>
    <property type="match status" value="1"/>
</dbReference>
<name>A0A2A7TZF4_EDWTA</name>
<evidence type="ECO:0000256" key="3">
    <source>
        <dbReference type="ARBA" id="ARBA00023125"/>
    </source>
</evidence>
<reference evidence="7" key="1">
    <citation type="submission" date="2017-09" db="EMBL/GenBank/DDBJ databases">
        <title>FDA dAtabase for Regulatory Grade micrObial Sequences (FDA-ARGOS): Supporting development and validation of Infectious Disease Dx tests.</title>
        <authorList>
            <person name="Goldberg B."/>
            <person name="Campos J."/>
            <person name="Tallon L."/>
            <person name="Sadzewicz L."/>
            <person name="Ott S."/>
            <person name="Zhao X."/>
            <person name="Nagaraj S."/>
            <person name="Vavikolanu K."/>
            <person name="Aluvathingal J."/>
            <person name="Nadendla S."/>
            <person name="Geyer C."/>
            <person name="Sichtig H."/>
        </authorList>
    </citation>
    <scope>NUCLEOTIDE SEQUENCE [LARGE SCALE GENOMIC DNA]</scope>
    <source>
        <strain evidence="7">FDAARGOS_370</strain>
    </source>
</reference>
<evidence type="ECO:0000313" key="7">
    <source>
        <dbReference type="Proteomes" id="UP000219788"/>
    </source>
</evidence>
<dbReference type="SUPFAM" id="SSF53850">
    <property type="entry name" value="Periplasmic binding protein-like II"/>
    <property type="match status" value="1"/>
</dbReference>
<protein>
    <submittedName>
        <fullName evidence="6">LysR family transcriptional regulator</fullName>
    </submittedName>
</protein>
<dbReference type="EMBL" id="PDDV01000013">
    <property type="protein sequence ID" value="PEH71495.1"/>
    <property type="molecule type" value="Genomic_DNA"/>
</dbReference>
<dbReference type="GO" id="GO:0005829">
    <property type="term" value="C:cytosol"/>
    <property type="evidence" value="ECO:0007669"/>
    <property type="project" value="TreeGrafter"/>
</dbReference>
<dbReference type="Gene3D" id="3.40.190.290">
    <property type="match status" value="1"/>
</dbReference>
<comment type="caution">
    <text evidence="6">The sequence shown here is derived from an EMBL/GenBank/DDBJ whole genome shotgun (WGS) entry which is preliminary data.</text>
</comment>
<dbReference type="PROSITE" id="PS50931">
    <property type="entry name" value="HTH_LYSR"/>
    <property type="match status" value="1"/>
</dbReference>
<comment type="similarity">
    <text evidence="1">Belongs to the LysR transcriptional regulatory family.</text>
</comment>
<evidence type="ECO:0000313" key="6">
    <source>
        <dbReference type="EMBL" id="PEH71495.1"/>
    </source>
</evidence>
<dbReference type="GO" id="GO:0003700">
    <property type="term" value="F:DNA-binding transcription factor activity"/>
    <property type="evidence" value="ECO:0007669"/>
    <property type="project" value="InterPro"/>
</dbReference>
<dbReference type="PRINTS" id="PR00039">
    <property type="entry name" value="HTHLYSR"/>
</dbReference>
<keyword evidence="2" id="KW-0805">Transcription regulation</keyword>
<dbReference type="STRING" id="636.AAW15_01565"/>
<dbReference type="InterPro" id="IPR050950">
    <property type="entry name" value="HTH-type_LysR_regulators"/>
</dbReference>
<evidence type="ECO:0000256" key="2">
    <source>
        <dbReference type="ARBA" id="ARBA00023015"/>
    </source>
</evidence>
<feature type="domain" description="HTH lysR-type" evidence="5">
    <location>
        <begin position="1"/>
        <end position="58"/>
    </location>
</feature>
<dbReference type="SUPFAM" id="SSF46785">
    <property type="entry name" value="Winged helix' DNA-binding domain"/>
    <property type="match status" value="1"/>
</dbReference>
<dbReference type="InterPro" id="IPR005119">
    <property type="entry name" value="LysR_subst-bd"/>
</dbReference>
<dbReference type="PANTHER" id="PTHR30419">
    <property type="entry name" value="HTH-TYPE TRANSCRIPTIONAL REGULATOR YBHD"/>
    <property type="match status" value="1"/>
</dbReference>
<dbReference type="Gene3D" id="1.10.10.10">
    <property type="entry name" value="Winged helix-like DNA-binding domain superfamily/Winged helix DNA-binding domain"/>
    <property type="match status" value="1"/>
</dbReference>
<dbReference type="InterPro" id="IPR036388">
    <property type="entry name" value="WH-like_DNA-bd_sf"/>
</dbReference>
<dbReference type="Pfam" id="PF03466">
    <property type="entry name" value="LysR_substrate"/>
    <property type="match status" value="1"/>
</dbReference>
<dbReference type="Pfam" id="PF00126">
    <property type="entry name" value="HTH_1"/>
    <property type="match status" value="1"/>
</dbReference>
<evidence type="ECO:0000256" key="1">
    <source>
        <dbReference type="ARBA" id="ARBA00009437"/>
    </source>
</evidence>
<sequence>MDVRTLRYFVEVVRQQSFTRAAEKLFVTQPTISKMLRNLEEELGCTLLIREGRGLRLSDSGNVVYQRALAILDQFAQLKTELDDLGTLTKGSLKLGIPPMVGTQMAGLIGEFRQRYPGIELHIAEFGGLAVEQAVLSGELDLALTALSTQPDPAIASLPLFSHPLYVLLPRQAPWLNRTALSMSDLTQQNILLYNEDFALYQQLMQAFTAAGVQPQIAVRSGQWDFLAAMVQAGVGIAILPQPICQRLDPHSLLWLPLEPALMWRLGLIWCHGRYLSHSAQAWIARCREFWPAGTMHPERLTHCASGETPETPHP</sequence>
<dbReference type="GO" id="GO:0003677">
    <property type="term" value="F:DNA binding"/>
    <property type="evidence" value="ECO:0007669"/>
    <property type="project" value="UniProtKB-KW"/>
</dbReference>
<proteinExistence type="inferred from homology"/>
<dbReference type="InterPro" id="IPR036390">
    <property type="entry name" value="WH_DNA-bd_sf"/>
</dbReference>
<keyword evidence="3" id="KW-0238">DNA-binding</keyword>
<keyword evidence="4" id="KW-0804">Transcription</keyword>